<dbReference type="GO" id="GO:0005524">
    <property type="term" value="F:ATP binding"/>
    <property type="evidence" value="ECO:0007669"/>
    <property type="project" value="UniProtKB-KW"/>
</dbReference>
<evidence type="ECO:0000256" key="4">
    <source>
        <dbReference type="ARBA" id="ARBA00022741"/>
    </source>
</evidence>
<dbReference type="PROSITE" id="PS00211">
    <property type="entry name" value="ABC_TRANSPORTER_1"/>
    <property type="match status" value="1"/>
</dbReference>
<dbReference type="CDD" id="cd03255">
    <property type="entry name" value="ABC_MJ0796_LolCDE_FtsE"/>
    <property type="match status" value="1"/>
</dbReference>
<dbReference type="InterPro" id="IPR003593">
    <property type="entry name" value="AAA+_ATPase"/>
</dbReference>
<keyword evidence="4" id="KW-0547">Nucleotide-binding</keyword>
<dbReference type="GO" id="GO:0005886">
    <property type="term" value="C:plasma membrane"/>
    <property type="evidence" value="ECO:0007669"/>
    <property type="project" value="TreeGrafter"/>
</dbReference>
<dbReference type="Gene3D" id="3.40.50.300">
    <property type="entry name" value="P-loop containing nucleotide triphosphate hydrolases"/>
    <property type="match status" value="1"/>
</dbReference>
<dbReference type="GO" id="GO:0016887">
    <property type="term" value="F:ATP hydrolysis activity"/>
    <property type="evidence" value="ECO:0007669"/>
    <property type="project" value="InterPro"/>
</dbReference>
<dbReference type="FunFam" id="3.40.50.300:FF:000230">
    <property type="entry name" value="Lipoprotein-releasing system ATP-binding protein LolD"/>
    <property type="match status" value="1"/>
</dbReference>
<keyword evidence="9" id="KW-0449">Lipoprotein</keyword>
<keyword evidence="10" id="KW-1185">Reference proteome</keyword>
<keyword evidence="5 9" id="KW-0067">ATP-binding</keyword>
<evidence type="ECO:0000256" key="5">
    <source>
        <dbReference type="ARBA" id="ARBA00022840"/>
    </source>
</evidence>
<evidence type="ECO:0000313" key="9">
    <source>
        <dbReference type="EMBL" id="SPP65315.1"/>
    </source>
</evidence>
<evidence type="ECO:0000256" key="1">
    <source>
        <dbReference type="ARBA" id="ARBA00005417"/>
    </source>
</evidence>
<keyword evidence="7" id="KW-0472">Membrane</keyword>
<gene>
    <name evidence="9" type="primary">lolD</name>
    <name evidence="9" type="ORF">NITLEN_30229</name>
</gene>
<proteinExistence type="inferred from homology"/>
<dbReference type="PANTHER" id="PTHR24220">
    <property type="entry name" value="IMPORT ATP-BINDING PROTEIN"/>
    <property type="match status" value="1"/>
</dbReference>
<evidence type="ECO:0000313" key="10">
    <source>
        <dbReference type="Proteomes" id="UP000248168"/>
    </source>
</evidence>
<keyword evidence="3" id="KW-1003">Cell membrane</keyword>
<evidence type="ECO:0000256" key="2">
    <source>
        <dbReference type="ARBA" id="ARBA00022448"/>
    </source>
</evidence>
<dbReference type="GO" id="GO:0022857">
    <property type="term" value="F:transmembrane transporter activity"/>
    <property type="evidence" value="ECO:0007669"/>
    <property type="project" value="TreeGrafter"/>
</dbReference>
<feature type="domain" description="ABC transporter" evidence="8">
    <location>
        <begin position="16"/>
        <end position="234"/>
    </location>
</feature>
<dbReference type="InterPro" id="IPR015854">
    <property type="entry name" value="ABC_transpr_LolD-like"/>
</dbReference>
<dbReference type="AlphaFoldDB" id="A0A330L663"/>
<name>A0A330L663_9BACT</name>
<dbReference type="GO" id="GO:0089705">
    <property type="term" value="P:protein localization to outer membrane"/>
    <property type="evidence" value="ECO:0007669"/>
    <property type="project" value="UniProtKB-ARBA"/>
</dbReference>
<organism evidence="9 10">
    <name type="scientific">Nitrospira lenta</name>
    <dbReference type="NCBI Taxonomy" id="1436998"/>
    <lineage>
        <taxon>Bacteria</taxon>
        <taxon>Pseudomonadati</taxon>
        <taxon>Nitrospirota</taxon>
        <taxon>Nitrospiria</taxon>
        <taxon>Nitrospirales</taxon>
        <taxon>Nitrospiraceae</taxon>
        <taxon>Nitrospira</taxon>
    </lineage>
</organism>
<accession>A0A330L663</accession>
<dbReference type="SMART" id="SM00382">
    <property type="entry name" value="AAA"/>
    <property type="match status" value="1"/>
</dbReference>
<dbReference type="EMBL" id="OUNR01000016">
    <property type="protein sequence ID" value="SPP65315.1"/>
    <property type="molecule type" value="Genomic_DNA"/>
</dbReference>
<evidence type="ECO:0000256" key="6">
    <source>
        <dbReference type="ARBA" id="ARBA00022967"/>
    </source>
</evidence>
<protein>
    <submittedName>
        <fullName evidence="9">Outer membrane-specific lipoprotein transporter subunit ATP-binding component of ABC superfamily</fullName>
    </submittedName>
</protein>
<evidence type="ECO:0000256" key="7">
    <source>
        <dbReference type="ARBA" id="ARBA00023136"/>
    </source>
</evidence>
<comment type="similarity">
    <text evidence="1">Belongs to the ABC transporter superfamily.</text>
</comment>
<sequence length="234" mass="26206">MTTTPTPMTEENYPMIRITNLHKSFTMGSQELTVLKGIDLEIPRGQMVAIVGASGAGKSTMLHIMGMLDRPTTGTVYFDNQDLFKMSEAQQAEFRNRRIGFVFQFHHLLPEFTALENACMPALIQRRPIEEIEQEATTLLQEVGLGQRLHHKPGELSGGEQQRVAVARALLQKPDLVLADEPTGNLDTHTGESLFGLLRDLNRTRKTTFVIVTHNDKLSAQSDRIIHMQDGMIV</sequence>
<dbReference type="InterPro" id="IPR017871">
    <property type="entry name" value="ABC_transporter-like_CS"/>
</dbReference>
<dbReference type="FunCoup" id="A0A330L663">
    <property type="interactions" value="324"/>
</dbReference>
<dbReference type="Pfam" id="PF00005">
    <property type="entry name" value="ABC_tran"/>
    <property type="match status" value="1"/>
</dbReference>
<keyword evidence="2" id="KW-0813">Transport</keyword>
<dbReference type="InParanoid" id="A0A330L663"/>
<dbReference type="SUPFAM" id="SSF52540">
    <property type="entry name" value="P-loop containing nucleoside triphosphate hydrolases"/>
    <property type="match status" value="1"/>
</dbReference>
<evidence type="ECO:0000259" key="8">
    <source>
        <dbReference type="PROSITE" id="PS50893"/>
    </source>
</evidence>
<reference evidence="10" key="1">
    <citation type="submission" date="2018-04" db="EMBL/GenBank/DDBJ databases">
        <authorList>
            <person name="Lucker S."/>
            <person name="Sakoula D."/>
        </authorList>
    </citation>
    <scope>NUCLEOTIDE SEQUENCE [LARGE SCALE GENOMIC DNA]</scope>
</reference>
<evidence type="ECO:0000256" key="3">
    <source>
        <dbReference type="ARBA" id="ARBA00022475"/>
    </source>
</evidence>
<dbReference type="InterPro" id="IPR027417">
    <property type="entry name" value="P-loop_NTPase"/>
</dbReference>
<dbReference type="PROSITE" id="PS50893">
    <property type="entry name" value="ABC_TRANSPORTER_2"/>
    <property type="match status" value="1"/>
</dbReference>
<keyword evidence="6" id="KW-1278">Translocase</keyword>
<dbReference type="GO" id="GO:0044874">
    <property type="term" value="P:lipoprotein localization to outer membrane"/>
    <property type="evidence" value="ECO:0007669"/>
    <property type="project" value="UniProtKB-ARBA"/>
</dbReference>
<dbReference type="InterPro" id="IPR017911">
    <property type="entry name" value="MacB-like_ATP-bd"/>
</dbReference>
<dbReference type="PANTHER" id="PTHR24220:SF689">
    <property type="entry name" value="LIPOPROTEIN-RELEASING SYSTEM ATP-BINDING PROTEIN LOLD"/>
    <property type="match status" value="1"/>
</dbReference>
<dbReference type="InterPro" id="IPR003439">
    <property type="entry name" value="ABC_transporter-like_ATP-bd"/>
</dbReference>
<dbReference type="Proteomes" id="UP000248168">
    <property type="component" value="Unassembled WGS sequence"/>
</dbReference>